<sequence>MDMGMGVDMGMGMGMGIRIRMEIGRDVSPAAAASRVVMAGISEVRIRPRLVPILIIVFLVVLMMVHRNGKRTCQGPEYLQAMFVQGDTLPTIYAGPPTAGLEKRSTLLNIKTPSEFKMKGWGPCLD</sequence>
<keyword evidence="1" id="KW-0472">Membrane</keyword>
<keyword evidence="1" id="KW-0812">Transmembrane</keyword>
<protein>
    <submittedName>
        <fullName evidence="2">GM12489</fullName>
    </submittedName>
</protein>
<dbReference type="GO" id="GO:0120532">
    <property type="term" value="P:glycosaminoglycan-protein linkage region biosynthetic process"/>
    <property type="evidence" value="ECO:0007669"/>
    <property type="project" value="EnsemblMetazoa"/>
</dbReference>
<evidence type="ECO:0000256" key="1">
    <source>
        <dbReference type="SAM" id="Phobius"/>
    </source>
</evidence>
<dbReference type="EMBL" id="CH480819">
    <property type="protein sequence ID" value="EDW52940.1"/>
    <property type="molecule type" value="Genomic_DNA"/>
</dbReference>
<organism evidence="3">
    <name type="scientific">Drosophila sechellia</name>
    <name type="common">Fruit fly</name>
    <dbReference type="NCBI Taxonomy" id="7238"/>
    <lineage>
        <taxon>Eukaryota</taxon>
        <taxon>Metazoa</taxon>
        <taxon>Ecdysozoa</taxon>
        <taxon>Arthropoda</taxon>
        <taxon>Hexapoda</taxon>
        <taxon>Insecta</taxon>
        <taxon>Pterygota</taxon>
        <taxon>Neoptera</taxon>
        <taxon>Endopterygota</taxon>
        <taxon>Diptera</taxon>
        <taxon>Brachycera</taxon>
        <taxon>Muscomorpha</taxon>
        <taxon>Ephydroidea</taxon>
        <taxon>Drosophilidae</taxon>
        <taxon>Drosophila</taxon>
        <taxon>Sophophora</taxon>
    </lineage>
</organism>
<dbReference type="STRING" id="7238.B4I0A9"/>
<dbReference type="Proteomes" id="UP000001292">
    <property type="component" value="Unassembled WGS sequence"/>
</dbReference>
<reference evidence="2 3" key="1">
    <citation type="journal article" date="2007" name="Nature">
        <title>Evolution of genes and genomes on the Drosophila phylogeny.</title>
        <authorList>
            <consortium name="Drosophila 12 Genomes Consortium"/>
            <person name="Clark A.G."/>
            <person name="Eisen M.B."/>
            <person name="Smith D.R."/>
            <person name="Bergman C.M."/>
            <person name="Oliver B."/>
            <person name="Markow T.A."/>
            <person name="Kaufman T.C."/>
            <person name="Kellis M."/>
            <person name="Gelbart W."/>
            <person name="Iyer V.N."/>
            <person name="Pollard D.A."/>
            <person name="Sackton T.B."/>
            <person name="Larracuente A.M."/>
            <person name="Singh N.D."/>
            <person name="Abad J.P."/>
            <person name="Abt D.N."/>
            <person name="Adryan B."/>
            <person name="Aguade M."/>
            <person name="Akashi H."/>
            <person name="Anderson W.W."/>
            <person name="Aquadro C.F."/>
            <person name="Ardell D.H."/>
            <person name="Arguello R."/>
            <person name="Artieri C.G."/>
            <person name="Barbash D.A."/>
            <person name="Barker D."/>
            <person name="Barsanti P."/>
            <person name="Batterham P."/>
            <person name="Batzoglou S."/>
            <person name="Begun D."/>
            <person name="Bhutkar A."/>
            <person name="Blanco E."/>
            <person name="Bosak S.A."/>
            <person name="Bradley R.K."/>
            <person name="Brand A.D."/>
            <person name="Brent M.R."/>
            <person name="Brooks A.N."/>
            <person name="Brown R.H."/>
            <person name="Butlin R.K."/>
            <person name="Caggese C."/>
            <person name="Calvi B.R."/>
            <person name="Bernardo de Carvalho A."/>
            <person name="Caspi A."/>
            <person name="Castrezana S."/>
            <person name="Celniker S.E."/>
            <person name="Chang J.L."/>
            <person name="Chapple C."/>
            <person name="Chatterji S."/>
            <person name="Chinwalla A."/>
            <person name="Civetta A."/>
            <person name="Clifton S.W."/>
            <person name="Comeron J.M."/>
            <person name="Costello J.C."/>
            <person name="Coyne J.A."/>
            <person name="Daub J."/>
            <person name="David R.G."/>
            <person name="Delcher A.L."/>
            <person name="Delehaunty K."/>
            <person name="Do C.B."/>
            <person name="Ebling H."/>
            <person name="Edwards K."/>
            <person name="Eickbush T."/>
            <person name="Evans J.D."/>
            <person name="Filipski A."/>
            <person name="Findeiss S."/>
            <person name="Freyhult E."/>
            <person name="Fulton L."/>
            <person name="Fulton R."/>
            <person name="Garcia A.C."/>
            <person name="Gardiner A."/>
            <person name="Garfield D.A."/>
            <person name="Garvin B.E."/>
            <person name="Gibson G."/>
            <person name="Gilbert D."/>
            <person name="Gnerre S."/>
            <person name="Godfrey J."/>
            <person name="Good R."/>
            <person name="Gotea V."/>
            <person name="Gravely B."/>
            <person name="Greenberg A.J."/>
            <person name="Griffiths-Jones S."/>
            <person name="Gross S."/>
            <person name="Guigo R."/>
            <person name="Gustafson E.A."/>
            <person name="Haerty W."/>
            <person name="Hahn M.W."/>
            <person name="Halligan D.L."/>
            <person name="Halpern A.L."/>
            <person name="Halter G.M."/>
            <person name="Han M.V."/>
            <person name="Heger A."/>
            <person name="Hillier L."/>
            <person name="Hinrichs A.S."/>
            <person name="Holmes I."/>
            <person name="Hoskins R.A."/>
            <person name="Hubisz M.J."/>
            <person name="Hultmark D."/>
            <person name="Huntley M.A."/>
            <person name="Jaffe D.B."/>
            <person name="Jagadeeshan S."/>
            <person name="Jeck W.R."/>
            <person name="Johnson J."/>
            <person name="Jones C.D."/>
            <person name="Jordan W.C."/>
            <person name="Karpen G.H."/>
            <person name="Kataoka E."/>
            <person name="Keightley P.D."/>
            <person name="Kheradpour P."/>
            <person name="Kirkness E.F."/>
            <person name="Koerich L.B."/>
            <person name="Kristiansen K."/>
            <person name="Kudrna D."/>
            <person name="Kulathinal R.J."/>
            <person name="Kumar S."/>
            <person name="Kwok R."/>
            <person name="Lander E."/>
            <person name="Langley C.H."/>
            <person name="Lapoint R."/>
            <person name="Lazzaro B.P."/>
            <person name="Lee S.J."/>
            <person name="Levesque L."/>
            <person name="Li R."/>
            <person name="Lin C.F."/>
            <person name="Lin M.F."/>
            <person name="Lindblad-Toh K."/>
            <person name="Llopart A."/>
            <person name="Long M."/>
            <person name="Low L."/>
            <person name="Lozovsky E."/>
            <person name="Lu J."/>
            <person name="Luo M."/>
            <person name="Machado C.A."/>
            <person name="Makalowski W."/>
            <person name="Marzo M."/>
            <person name="Matsuda M."/>
            <person name="Matzkin L."/>
            <person name="McAllister B."/>
            <person name="McBride C.S."/>
            <person name="McKernan B."/>
            <person name="McKernan K."/>
            <person name="Mendez-Lago M."/>
            <person name="Minx P."/>
            <person name="Mollenhauer M.U."/>
            <person name="Montooth K."/>
            <person name="Mount S.M."/>
            <person name="Mu X."/>
            <person name="Myers E."/>
            <person name="Negre B."/>
            <person name="Newfeld S."/>
            <person name="Nielsen R."/>
            <person name="Noor M.A."/>
            <person name="O'Grady P."/>
            <person name="Pachter L."/>
            <person name="Papaceit M."/>
            <person name="Parisi M.J."/>
            <person name="Parisi M."/>
            <person name="Parts L."/>
            <person name="Pedersen J.S."/>
            <person name="Pesole G."/>
            <person name="Phillippy A.M."/>
            <person name="Ponting C.P."/>
            <person name="Pop M."/>
            <person name="Porcelli D."/>
            <person name="Powell J.R."/>
            <person name="Prohaska S."/>
            <person name="Pruitt K."/>
            <person name="Puig M."/>
            <person name="Quesneville H."/>
            <person name="Ram K.R."/>
            <person name="Rand D."/>
            <person name="Rasmussen M.D."/>
            <person name="Reed L.K."/>
            <person name="Reenan R."/>
            <person name="Reily A."/>
            <person name="Remington K.A."/>
            <person name="Rieger T.T."/>
            <person name="Ritchie M.G."/>
            <person name="Robin C."/>
            <person name="Rogers Y.H."/>
            <person name="Rohde C."/>
            <person name="Rozas J."/>
            <person name="Rubenfield M.J."/>
            <person name="Ruiz A."/>
            <person name="Russo S."/>
            <person name="Salzberg S.L."/>
            <person name="Sanchez-Gracia A."/>
            <person name="Saranga D.J."/>
            <person name="Sato H."/>
            <person name="Schaeffer S.W."/>
            <person name="Schatz M.C."/>
            <person name="Schlenke T."/>
            <person name="Schwartz R."/>
            <person name="Segarra C."/>
            <person name="Singh R.S."/>
            <person name="Sirot L."/>
            <person name="Sirota M."/>
            <person name="Sisneros N.B."/>
            <person name="Smith C.D."/>
            <person name="Smith T.F."/>
            <person name="Spieth J."/>
            <person name="Stage D.E."/>
            <person name="Stark A."/>
            <person name="Stephan W."/>
            <person name="Strausberg R.L."/>
            <person name="Strempel S."/>
            <person name="Sturgill D."/>
            <person name="Sutton G."/>
            <person name="Sutton G.G."/>
            <person name="Tao W."/>
            <person name="Teichmann S."/>
            <person name="Tobari Y.N."/>
            <person name="Tomimura Y."/>
            <person name="Tsolas J.M."/>
            <person name="Valente V.L."/>
            <person name="Venter E."/>
            <person name="Venter J.C."/>
            <person name="Vicario S."/>
            <person name="Vieira F.G."/>
            <person name="Vilella A.J."/>
            <person name="Villasante A."/>
            <person name="Walenz B."/>
            <person name="Wang J."/>
            <person name="Wasserman M."/>
            <person name="Watts T."/>
            <person name="Wilson D."/>
            <person name="Wilson R.K."/>
            <person name="Wing R.A."/>
            <person name="Wolfner M.F."/>
            <person name="Wong A."/>
            <person name="Wong G.K."/>
            <person name="Wu C.I."/>
            <person name="Wu G."/>
            <person name="Yamamoto D."/>
            <person name="Yang H.P."/>
            <person name="Yang S.P."/>
            <person name="Yorke J.A."/>
            <person name="Yoshida K."/>
            <person name="Zdobnov E."/>
            <person name="Zhang P."/>
            <person name="Zhang Y."/>
            <person name="Zimin A.V."/>
            <person name="Baldwin J."/>
            <person name="Abdouelleil A."/>
            <person name="Abdulkadir J."/>
            <person name="Abebe A."/>
            <person name="Abera B."/>
            <person name="Abreu J."/>
            <person name="Acer S.C."/>
            <person name="Aftuck L."/>
            <person name="Alexander A."/>
            <person name="An P."/>
            <person name="Anderson E."/>
            <person name="Anderson S."/>
            <person name="Arachi H."/>
            <person name="Azer M."/>
            <person name="Bachantsang P."/>
            <person name="Barry A."/>
            <person name="Bayul T."/>
            <person name="Berlin A."/>
            <person name="Bessette D."/>
            <person name="Bloom T."/>
            <person name="Blye J."/>
            <person name="Boguslavskiy L."/>
            <person name="Bonnet C."/>
            <person name="Boukhgalter B."/>
            <person name="Bourzgui I."/>
            <person name="Brown A."/>
            <person name="Cahill P."/>
            <person name="Channer S."/>
            <person name="Cheshatsang Y."/>
            <person name="Chuda L."/>
            <person name="Citroen M."/>
            <person name="Collymore A."/>
            <person name="Cooke P."/>
            <person name="Costello M."/>
            <person name="D'Aco K."/>
            <person name="Daza R."/>
            <person name="De Haan G."/>
            <person name="DeGray S."/>
            <person name="DeMaso C."/>
            <person name="Dhargay N."/>
            <person name="Dooley K."/>
            <person name="Dooley E."/>
            <person name="Doricent M."/>
            <person name="Dorje P."/>
            <person name="Dorjee K."/>
            <person name="Dupes A."/>
            <person name="Elong R."/>
            <person name="Falk J."/>
            <person name="Farina A."/>
            <person name="Faro S."/>
            <person name="Ferguson D."/>
            <person name="Fisher S."/>
            <person name="Foley C.D."/>
            <person name="Franke A."/>
            <person name="Friedrich D."/>
            <person name="Gadbois L."/>
            <person name="Gearin G."/>
            <person name="Gearin C.R."/>
            <person name="Giannoukos G."/>
            <person name="Goode T."/>
            <person name="Graham J."/>
            <person name="Grandbois E."/>
            <person name="Grewal S."/>
            <person name="Gyaltsen K."/>
            <person name="Hafez N."/>
            <person name="Hagos B."/>
            <person name="Hall J."/>
            <person name="Henson C."/>
            <person name="Hollinger A."/>
            <person name="Honan T."/>
            <person name="Huard M.D."/>
            <person name="Hughes L."/>
            <person name="Hurhula B."/>
            <person name="Husby M.E."/>
            <person name="Kamat A."/>
            <person name="Kanga B."/>
            <person name="Kashin S."/>
            <person name="Khazanovich D."/>
            <person name="Kisner P."/>
            <person name="Lance K."/>
            <person name="Lara M."/>
            <person name="Lee W."/>
            <person name="Lennon N."/>
            <person name="Letendre F."/>
            <person name="LeVine R."/>
            <person name="Lipovsky A."/>
            <person name="Liu X."/>
            <person name="Liu J."/>
            <person name="Liu S."/>
            <person name="Lokyitsang T."/>
            <person name="Lokyitsang Y."/>
            <person name="Lubonja R."/>
            <person name="Lui A."/>
            <person name="MacDonald P."/>
            <person name="Magnisalis V."/>
            <person name="Maru K."/>
            <person name="Matthews C."/>
            <person name="McCusker W."/>
            <person name="McDonough S."/>
            <person name="Mehta T."/>
            <person name="Meldrim J."/>
            <person name="Meneus L."/>
            <person name="Mihai O."/>
            <person name="Mihalev A."/>
            <person name="Mihova T."/>
            <person name="Mittelman R."/>
            <person name="Mlenga V."/>
            <person name="Montmayeur A."/>
            <person name="Mulrain L."/>
            <person name="Navidi A."/>
            <person name="Naylor J."/>
            <person name="Negash T."/>
            <person name="Nguyen T."/>
            <person name="Nguyen N."/>
            <person name="Nicol R."/>
            <person name="Norbu C."/>
            <person name="Norbu N."/>
            <person name="Novod N."/>
            <person name="O'Neill B."/>
            <person name="Osman S."/>
            <person name="Markiewicz E."/>
            <person name="Oyono O.L."/>
            <person name="Patti C."/>
            <person name="Phunkhang P."/>
            <person name="Pierre F."/>
            <person name="Priest M."/>
            <person name="Raghuraman S."/>
            <person name="Rege F."/>
            <person name="Reyes R."/>
            <person name="Rise C."/>
            <person name="Rogov P."/>
            <person name="Ross K."/>
            <person name="Ryan E."/>
            <person name="Settipalli S."/>
            <person name="Shea T."/>
            <person name="Sherpa N."/>
            <person name="Shi L."/>
            <person name="Shih D."/>
            <person name="Sparrow T."/>
            <person name="Spaulding J."/>
            <person name="Stalker J."/>
            <person name="Stange-Thomann N."/>
            <person name="Stavropoulos S."/>
            <person name="Stone C."/>
            <person name="Strader C."/>
            <person name="Tesfaye S."/>
            <person name="Thomson T."/>
            <person name="Thoulutsang Y."/>
            <person name="Thoulutsang D."/>
            <person name="Topham K."/>
            <person name="Topping I."/>
            <person name="Tsamla T."/>
            <person name="Vassiliev H."/>
            <person name="Vo A."/>
            <person name="Wangchuk T."/>
            <person name="Wangdi T."/>
            <person name="Weiand M."/>
            <person name="Wilkinson J."/>
            <person name="Wilson A."/>
            <person name="Yadav S."/>
            <person name="Young G."/>
            <person name="Yu Q."/>
            <person name="Zembek L."/>
            <person name="Zhong D."/>
            <person name="Zimmer A."/>
            <person name="Zwirko Z."/>
            <person name="Jaffe D.B."/>
            <person name="Alvarez P."/>
            <person name="Brockman W."/>
            <person name="Butler J."/>
            <person name="Chin C."/>
            <person name="Gnerre S."/>
            <person name="Grabherr M."/>
            <person name="Kleber M."/>
            <person name="Mauceli E."/>
            <person name="MacCallum I."/>
        </authorList>
    </citation>
    <scope>NUCLEOTIDE SEQUENCE [LARGE SCALE GENOMIC DNA]</scope>
    <source>
        <strain evidence="3">Rob3c / Tucson 14021-0248.25</strain>
    </source>
</reference>
<evidence type="ECO:0000313" key="2">
    <source>
        <dbReference type="EMBL" id="EDW52940.1"/>
    </source>
</evidence>
<keyword evidence="3" id="KW-1185">Reference proteome</keyword>
<feature type="transmembrane region" description="Helical" evidence="1">
    <location>
        <begin position="49"/>
        <end position="65"/>
    </location>
</feature>
<dbReference type="HOGENOM" id="CLU_1983908_0_0_1"/>
<gene>
    <name evidence="2" type="primary">Dsec\GM12489</name>
    <name evidence="2" type="ORF">Dsec_GM12489</name>
</gene>
<keyword evidence="1" id="KW-1133">Transmembrane helix</keyword>
<proteinExistence type="predicted"/>
<evidence type="ECO:0000313" key="3">
    <source>
        <dbReference type="Proteomes" id="UP000001292"/>
    </source>
</evidence>
<name>B4I0A9_DROSE</name>
<dbReference type="GO" id="GO:0015018">
    <property type="term" value="F:galactosylgalactosylxylosylprotein 3-beta-glucuronosyltransferase activity"/>
    <property type="evidence" value="ECO:0007669"/>
    <property type="project" value="EnsemblMetazoa"/>
</dbReference>
<accession>B4I0A9</accession>
<dbReference type="AlphaFoldDB" id="B4I0A9"/>